<keyword evidence="4" id="KW-1185">Reference proteome</keyword>
<dbReference type="PANTHER" id="PTHR33375">
    <property type="entry name" value="CHROMOSOME-PARTITIONING PROTEIN PARB-RELATED"/>
    <property type="match status" value="1"/>
</dbReference>
<dbReference type="SMART" id="SM00470">
    <property type="entry name" value="ParB"/>
    <property type="match status" value="1"/>
</dbReference>
<sequence>MTAVKYQTMPPLSPEQYAQLEQSILADGVQVPIIVDESGVIIDGHHRKAIADHHGLHCPREVRSMLTEDQKIELSVQLNIARRQLSKEEIVAQIARLRESGKSIRRISELTSVPKSTVSDAVRELSETGQLEQPETVRGNDGKDRPAVFKRTETTKEEFTEEVDGMTVDTRTGEIVDTPPAGLDGKEYKRPEPRGPKPV</sequence>
<dbReference type="InterPro" id="IPR036388">
    <property type="entry name" value="WH-like_DNA-bd_sf"/>
</dbReference>
<evidence type="ECO:0000259" key="2">
    <source>
        <dbReference type="SMART" id="SM00470"/>
    </source>
</evidence>
<organism evidence="3 4">
    <name type="scientific">Leucobacter albus</name>
    <dbReference type="NCBI Taxonomy" id="272210"/>
    <lineage>
        <taxon>Bacteria</taxon>
        <taxon>Bacillati</taxon>
        <taxon>Actinomycetota</taxon>
        <taxon>Actinomycetes</taxon>
        <taxon>Micrococcales</taxon>
        <taxon>Microbacteriaceae</taxon>
        <taxon>Leucobacter</taxon>
    </lineage>
</organism>
<dbReference type="SUPFAM" id="SSF110849">
    <property type="entry name" value="ParB/Sulfiredoxin"/>
    <property type="match status" value="1"/>
</dbReference>
<dbReference type="InterPro" id="IPR036086">
    <property type="entry name" value="ParB/Sulfiredoxin_sf"/>
</dbReference>
<dbReference type="Gene3D" id="1.10.10.10">
    <property type="entry name" value="Winged helix-like DNA-binding domain superfamily/Winged helix DNA-binding domain"/>
    <property type="match status" value="1"/>
</dbReference>
<dbReference type="Proteomes" id="UP001597181">
    <property type="component" value="Unassembled WGS sequence"/>
</dbReference>
<gene>
    <name evidence="3" type="ORF">ACFQ3U_07815</name>
</gene>
<comment type="caution">
    <text evidence="3">The sequence shown here is derived from an EMBL/GenBank/DDBJ whole genome shotgun (WGS) entry which is preliminary data.</text>
</comment>
<dbReference type="EMBL" id="JBHTLY010000002">
    <property type="protein sequence ID" value="MFD1201796.1"/>
    <property type="molecule type" value="Genomic_DNA"/>
</dbReference>
<proteinExistence type="predicted"/>
<dbReference type="Gene3D" id="3.90.1530.10">
    <property type="entry name" value="Conserved hypothetical protein from pyrococcus furiosus pfu- 392566-001, ParB domain"/>
    <property type="match status" value="1"/>
</dbReference>
<evidence type="ECO:0000313" key="3">
    <source>
        <dbReference type="EMBL" id="MFD1201796.1"/>
    </source>
</evidence>
<name>A0ABW3TM95_9MICO</name>
<reference evidence="4" key="1">
    <citation type="journal article" date="2019" name="Int. J. Syst. Evol. Microbiol.">
        <title>The Global Catalogue of Microorganisms (GCM) 10K type strain sequencing project: providing services to taxonomists for standard genome sequencing and annotation.</title>
        <authorList>
            <consortium name="The Broad Institute Genomics Platform"/>
            <consortium name="The Broad Institute Genome Sequencing Center for Infectious Disease"/>
            <person name="Wu L."/>
            <person name="Ma J."/>
        </authorList>
    </citation>
    <scope>NUCLEOTIDE SEQUENCE [LARGE SCALE GENOMIC DNA]</scope>
    <source>
        <strain evidence="4">CCUG 50213</strain>
    </source>
</reference>
<dbReference type="InterPro" id="IPR003115">
    <property type="entry name" value="ParB_N"/>
</dbReference>
<feature type="non-terminal residue" evidence="3">
    <location>
        <position position="199"/>
    </location>
</feature>
<evidence type="ECO:0000256" key="1">
    <source>
        <dbReference type="SAM" id="MobiDB-lite"/>
    </source>
</evidence>
<dbReference type="InterPro" id="IPR050336">
    <property type="entry name" value="Chromosome_partition/occlusion"/>
</dbReference>
<dbReference type="PANTHER" id="PTHR33375:SF1">
    <property type="entry name" value="CHROMOSOME-PARTITIONING PROTEIN PARB-RELATED"/>
    <property type="match status" value="1"/>
</dbReference>
<feature type="compositionally biased region" description="Basic and acidic residues" evidence="1">
    <location>
        <begin position="184"/>
        <end position="199"/>
    </location>
</feature>
<accession>A0ABW3TM95</accession>
<protein>
    <submittedName>
        <fullName evidence="3">ParB/RepB/Spo0J family partition protein</fullName>
    </submittedName>
</protein>
<feature type="compositionally biased region" description="Basic and acidic residues" evidence="1">
    <location>
        <begin position="138"/>
        <end position="158"/>
    </location>
</feature>
<dbReference type="RefSeq" id="WP_382403257.1">
    <property type="nucleotide sequence ID" value="NZ_JBHTLY010000002.1"/>
</dbReference>
<feature type="region of interest" description="Disordered" evidence="1">
    <location>
        <begin position="118"/>
        <end position="199"/>
    </location>
</feature>
<feature type="domain" description="ParB-like N-terminal" evidence="2">
    <location>
        <begin position="1"/>
        <end position="80"/>
    </location>
</feature>
<evidence type="ECO:0000313" key="4">
    <source>
        <dbReference type="Proteomes" id="UP001597181"/>
    </source>
</evidence>